<dbReference type="EMBL" id="CP017476">
    <property type="protein sequence ID" value="AOW13970.1"/>
    <property type="molecule type" value="Genomic_DNA"/>
</dbReference>
<gene>
    <name evidence="1" type="ORF">LPB072_15125</name>
    <name evidence="2" type="ORF">LPB72_00695</name>
</gene>
<dbReference type="KEGG" id="hyl:LPB072_15125"/>
<dbReference type="Proteomes" id="UP000185680">
    <property type="component" value="Chromosome"/>
</dbReference>
<dbReference type="EMBL" id="LVWD01000001">
    <property type="protein sequence ID" value="OAD44066.1"/>
    <property type="molecule type" value="Genomic_DNA"/>
</dbReference>
<sequence>MRIKRLTDEICEVVTRHLVSKQPNRANGDEVLAKERARGHRAGRAISVSQVEIDHLDLSAERHGFGAMDWCLRSIG</sequence>
<dbReference type="Proteomes" id="UP000185657">
    <property type="component" value="Unassembled WGS sequence"/>
</dbReference>
<keyword evidence="3" id="KW-1185">Reference proteome</keyword>
<reference evidence="2 3" key="1">
    <citation type="submission" date="2016-02" db="EMBL/GenBank/DDBJ databases">
        <title>Draft genome sequence of Hydrogenophaga sp. LPB0072.</title>
        <authorList>
            <person name="Shin S.-K."/>
            <person name="Yi H."/>
        </authorList>
    </citation>
    <scope>NUCLEOTIDE SEQUENCE [LARGE SCALE GENOMIC DNA]</scope>
    <source>
        <strain evidence="2 3">LPB0072</strain>
    </source>
</reference>
<evidence type="ECO:0000313" key="4">
    <source>
        <dbReference type="Proteomes" id="UP000185680"/>
    </source>
</evidence>
<accession>A0A162W5M6</accession>
<evidence type="ECO:0000313" key="2">
    <source>
        <dbReference type="EMBL" id="OAD44066.1"/>
    </source>
</evidence>
<dbReference type="RefSeq" id="WP_066084279.1">
    <property type="nucleotide sequence ID" value="NZ_CP017476.1"/>
</dbReference>
<evidence type="ECO:0000313" key="1">
    <source>
        <dbReference type="EMBL" id="AOW13970.1"/>
    </source>
</evidence>
<organism evidence="1 4">
    <name type="scientific">Hydrogenophaga crassostreae</name>
    <dbReference type="NCBI Taxonomy" id="1763535"/>
    <lineage>
        <taxon>Bacteria</taxon>
        <taxon>Pseudomonadati</taxon>
        <taxon>Pseudomonadota</taxon>
        <taxon>Betaproteobacteria</taxon>
        <taxon>Burkholderiales</taxon>
        <taxon>Comamonadaceae</taxon>
        <taxon>Hydrogenophaga</taxon>
    </lineage>
</organism>
<dbReference type="AlphaFoldDB" id="A0A162W5M6"/>
<protein>
    <submittedName>
        <fullName evidence="1">Uncharacterized protein</fullName>
    </submittedName>
</protein>
<proteinExistence type="predicted"/>
<evidence type="ECO:0000313" key="3">
    <source>
        <dbReference type="Proteomes" id="UP000185657"/>
    </source>
</evidence>
<name>A0A162W5M6_9BURK</name>
<reference evidence="1 4" key="2">
    <citation type="submission" date="2016-10" db="EMBL/GenBank/DDBJ databases">
        <title>Hydorgenophaga sp. LPB0072 isolated from gastropod.</title>
        <authorList>
            <person name="Kim E."/>
            <person name="Yi H."/>
        </authorList>
    </citation>
    <scope>NUCLEOTIDE SEQUENCE [LARGE SCALE GENOMIC DNA]</scope>
    <source>
        <strain evidence="1 4">LPB0072</strain>
    </source>
</reference>